<evidence type="ECO:0000256" key="9">
    <source>
        <dbReference type="ARBA" id="ARBA00022927"/>
    </source>
</evidence>
<dbReference type="PANTHER" id="PTHR23193:SF23">
    <property type="entry name" value="NUCLEAR PORE COMPLEX PROTEIN NUP153"/>
    <property type="match status" value="1"/>
</dbReference>
<reference evidence="24" key="1">
    <citation type="submission" date="2017-02" db="UniProtKB">
        <authorList>
            <consortium name="WormBaseParasite"/>
        </authorList>
    </citation>
    <scope>IDENTIFICATION</scope>
</reference>
<dbReference type="PROSITE" id="PS01358">
    <property type="entry name" value="ZF_RANBP2_1"/>
    <property type="match status" value="3"/>
</dbReference>
<evidence type="ECO:0000256" key="20">
    <source>
        <dbReference type="SAM" id="Coils"/>
    </source>
</evidence>
<dbReference type="GO" id="GO:0003677">
    <property type="term" value="F:DNA binding"/>
    <property type="evidence" value="ECO:0007669"/>
    <property type="project" value="UniProtKB-KW"/>
</dbReference>
<feature type="region of interest" description="Disordered" evidence="21">
    <location>
        <begin position="753"/>
        <end position="839"/>
    </location>
</feature>
<feature type="region of interest" description="Disordered" evidence="21">
    <location>
        <begin position="327"/>
        <end position="361"/>
    </location>
</feature>
<comment type="subcellular location">
    <subcellularLocation>
        <location evidence="2">Nucleus membrane</location>
    </subcellularLocation>
    <subcellularLocation>
        <location evidence="3">Nucleus</location>
        <location evidence="3">Nuclear pore complex</location>
    </subcellularLocation>
</comment>
<dbReference type="Gene3D" id="4.10.1060.10">
    <property type="entry name" value="Zinc finger, RanBP2-type"/>
    <property type="match status" value="2"/>
</dbReference>
<accession>A0A0N5BT58</accession>
<dbReference type="GO" id="GO:0005643">
    <property type="term" value="C:nuclear pore"/>
    <property type="evidence" value="ECO:0007669"/>
    <property type="project" value="UniProtKB-SubCell"/>
</dbReference>
<keyword evidence="5" id="KW-0479">Metal-binding</keyword>
<feature type="compositionally biased region" description="Polar residues" evidence="21">
    <location>
        <begin position="26"/>
        <end position="50"/>
    </location>
</feature>
<comment type="similarity">
    <text evidence="15">Belongs to the NUP153 family.</text>
</comment>
<feature type="compositionally biased region" description="Polar residues" evidence="21">
    <location>
        <begin position="710"/>
        <end position="728"/>
    </location>
</feature>
<dbReference type="GO" id="GO:0017056">
    <property type="term" value="F:structural constituent of nuclear pore"/>
    <property type="evidence" value="ECO:0007669"/>
    <property type="project" value="TreeGrafter"/>
</dbReference>
<feature type="region of interest" description="Disordered" evidence="21">
    <location>
        <begin position="512"/>
        <end position="676"/>
    </location>
</feature>
<keyword evidence="9" id="KW-0653">Protein transport</keyword>
<evidence type="ECO:0000256" key="18">
    <source>
        <dbReference type="ARBA" id="ARBA00079437"/>
    </source>
</evidence>
<evidence type="ECO:0000256" key="11">
    <source>
        <dbReference type="ARBA" id="ARBA00023125"/>
    </source>
</evidence>
<evidence type="ECO:0000256" key="12">
    <source>
        <dbReference type="ARBA" id="ARBA00023132"/>
    </source>
</evidence>
<feature type="compositionally biased region" description="Low complexity" evidence="21">
    <location>
        <begin position="551"/>
        <end position="567"/>
    </location>
</feature>
<evidence type="ECO:0000256" key="7">
    <source>
        <dbReference type="ARBA" id="ARBA00022816"/>
    </source>
</evidence>
<feature type="domain" description="RanBP2-type" evidence="22">
    <location>
        <begin position="443"/>
        <end position="474"/>
    </location>
</feature>
<evidence type="ECO:0000256" key="3">
    <source>
        <dbReference type="ARBA" id="ARBA00004567"/>
    </source>
</evidence>
<evidence type="ECO:0000313" key="24">
    <source>
        <dbReference type="WBParaSite" id="SPAL_0000904900.1"/>
    </source>
</evidence>
<evidence type="ECO:0000256" key="10">
    <source>
        <dbReference type="ARBA" id="ARBA00023010"/>
    </source>
</evidence>
<dbReference type="PROSITE" id="PS50199">
    <property type="entry name" value="ZF_RANBP2_2"/>
    <property type="match status" value="3"/>
</dbReference>
<sequence>MNSQNDKSNSGWYKSLCKYINSINSVKTGSDPNPGELSNSDCTKPNSPVNDNKRNFAYLTPKAERYSEGKSQPNLEYKSVFKSNTRKRQFLTSPSETRTGTDRKWLKLDEDASRDSIHVDTPHPFIKNSRLLEHSRDVEENDLRIKFLEEEKDLLRRSISHLIHEEVKKIADIDNRSPFGCLSKRTSPSMFAYTASSRLNNEKKSLFTPTRAHLLATNVSKTSFSRWNKPLRLNGKPQVNNTKDKDTAEKEGEKVEEKKPAKRKNVFSANFDDDEVFERKVSKKDTSEDSVVLVQKPKVTNLAYTFSSPLNRGPLCSKCKGPVESKDINDSGNLSKNEDKNSDSEVSAASSPDYTKELATETTFPEKTTSKLWSCQACFVNNSEDKNECDCCKTPRGEVLPAPASVPSKDWSCPDCFVKNKESDSRCVCCTAMKPGTASKPAPEGNKKWVCDTCMVQNDADKTNCVCCDTPKVPSKAPESKPAQKTLQATTFLPATSSNFSFGFSAAPAKSDGNTSSSIFGTAPSTTTTTTAPSIFGISSSENKAPEKSNTDSPSNTSTLNTSALSNEKTENKEAPAPSFSFGLKTTDPAPSIFKSPDAPKLNPFSSTTTVADSATKSNTSSIFGTTLSTQDPSTSSVNTTLNNTNNGTETKNSSSLFDSSVKSSPSKPSLFGTSSKPAELGATSIFGSAKVNESLAKPLFGTTKPLETGGTSLFGSSVTATPSNTSILDSSKPSLFSMDKKNEVSATSLFGVKPEGNNSTTTLPTLFGSSSQQPVNSNNQLSLFNSSGNNGTAPTSSLFGQQQPNSCGTTNNLFQSSFSQPLTNNVPPPNPFGSTTNNSSVTCAFGSSAPATQQQPTGFNFGMSEPAPKNPSMGFNFGAPAQNNSTMMGGINENKGFDFGSAPQAFDFTNRSSSFQFGSTNSVANVFSLSPASSAAPSPIVGRRIAQAKRRGVRRN</sequence>
<keyword evidence="7" id="KW-0509">mRNA transport</keyword>
<evidence type="ECO:0000256" key="17">
    <source>
        <dbReference type="ARBA" id="ARBA00078197"/>
    </source>
</evidence>
<feature type="region of interest" description="Disordered" evidence="21">
    <location>
        <begin position="230"/>
        <end position="261"/>
    </location>
</feature>
<evidence type="ECO:0000259" key="22">
    <source>
        <dbReference type="PROSITE" id="PS50199"/>
    </source>
</evidence>
<feature type="compositionally biased region" description="Polar residues" evidence="21">
    <location>
        <begin position="793"/>
        <end position="826"/>
    </location>
</feature>
<comment type="cofactor">
    <cofactor evidence="1">
        <name>Zn(2+)</name>
        <dbReference type="ChEBI" id="CHEBI:29105"/>
    </cofactor>
</comment>
<evidence type="ECO:0000313" key="23">
    <source>
        <dbReference type="Proteomes" id="UP000046392"/>
    </source>
</evidence>
<dbReference type="InterPro" id="IPR036443">
    <property type="entry name" value="Znf_RanBP2_sf"/>
</dbReference>
<dbReference type="GO" id="GO:0006606">
    <property type="term" value="P:protein import into nucleus"/>
    <property type="evidence" value="ECO:0007669"/>
    <property type="project" value="TreeGrafter"/>
</dbReference>
<evidence type="ECO:0000256" key="14">
    <source>
        <dbReference type="ARBA" id="ARBA00023242"/>
    </source>
</evidence>
<name>A0A0N5BT58_STREA</name>
<evidence type="ECO:0000256" key="2">
    <source>
        <dbReference type="ARBA" id="ARBA00004126"/>
    </source>
</evidence>
<protein>
    <recommendedName>
        <fullName evidence="16">Nuclear pore complex protein Nup153</fullName>
    </recommendedName>
    <alternativeName>
        <fullName evidence="18">153 kDa nucleoporin</fullName>
    </alternativeName>
    <alternativeName>
        <fullName evidence="17">Nucleoporin Nup153</fullName>
    </alternativeName>
</protein>
<dbReference type="Pfam" id="PF13634">
    <property type="entry name" value="Nucleoporin_FG"/>
    <property type="match status" value="4"/>
</dbReference>
<organism evidence="23 24">
    <name type="scientific">Strongyloides papillosus</name>
    <name type="common">Intestinal threadworm</name>
    <dbReference type="NCBI Taxonomy" id="174720"/>
    <lineage>
        <taxon>Eukaryota</taxon>
        <taxon>Metazoa</taxon>
        <taxon>Ecdysozoa</taxon>
        <taxon>Nematoda</taxon>
        <taxon>Chromadorea</taxon>
        <taxon>Rhabditida</taxon>
        <taxon>Tylenchina</taxon>
        <taxon>Panagrolaimomorpha</taxon>
        <taxon>Strongyloidoidea</taxon>
        <taxon>Strongyloididae</taxon>
        <taxon>Strongyloides</taxon>
    </lineage>
</organism>
<dbReference type="STRING" id="174720.A0A0N5BT58"/>
<feature type="compositionally biased region" description="Polar residues" evidence="21">
    <location>
        <begin position="757"/>
        <end position="769"/>
    </location>
</feature>
<feature type="coiled-coil region" evidence="20">
    <location>
        <begin position="131"/>
        <end position="165"/>
    </location>
</feature>
<evidence type="ECO:0000256" key="6">
    <source>
        <dbReference type="ARBA" id="ARBA00022771"/>
    </source>
</evidence>
<feature type="domain" description="RanBP2-type" evidence="22">
    <location>
        <begin position="407"/>
        <end position="436"/>
    </location>
</feature>
<keyword evidence="4" id="KW-0813">Transport</keyword>
<keyword evidence="20" id="KW-0175">Coiled coil</keyword>
<dbReference type="SMART" id="SM00547">
    <property type="entry name" value="ZnF_RBZ"/>
    <property type="match status" value="3"/>
</dbReference>
<keyword evidence="23" id="KW-1185">Reference proteome</keyword>
<dbReference type="AlphaFoldDB" id="A0A0N5BT58"/>
<feature type="domain" description="RanBP2-type" evidence="22">
    <location>
        <begin position="369"/>
        <end position="398"/>
    </location>
</feature>
<evidence type="ECO:0000256" key="15">
    <source>
        <dbReference type="ARBA" id="ARBA00060842"/>
    </source>
</evidence>
<feature type="compositionally biased region" description="Basic and acidic residues" evidence="21">
    <location>
        <begin position="242"/>
        <end position="259"/>
    </location>
</feature>
<feature type="region of interest" description="Disordered" evidence="21">
    <location>
        <begin position="708"/>
        <end position="728"/>
    </location>
</feature>
<dbReference type="GO" id="GO:0051028">
    <property type="term" value="P:mRNA transport"/>
    <property type="evidence" value="ECO:0007669"/>
    <property type="project" value="UniProtKB-KW"/>
</dbReference>
<evidence type="ECO:0000256" key="5">
    <source>
        <dbReference type="ARBA" id="ARBA00022723"/>
    </source>
</evidence>
<evidence type="ECO:0000256" key="13">
    <source>
        <dbReference type="ARBA" id="ARBA00023136"/>
    </source>
</evidence>
<keyword evidence="12" id="KW-0906">Nuclear pore complex</keyword>
<dbReference type="GO" id="GO:0006405">
    <property type="term" value="P:RNA export from nucleus"/>
    <property type="evidence" value="ECO:0007669"/>
    <property type="project" value="TreeGrafter"/>
</dbReference>
<feature type="compositionally biased region" description="Low complexity" evidence="21">
    <location>
        <begin position="634"/>
        <end position="672"/>
    </location>
</feature>
<feature type="region of interest" description="Disordered" evidence="21">
    <location>
        <begin position="26"/>
        <end position="53"/>
    </location>
</feature>
<keyword evidence="10" id="KW-0811">Translocation</keyword>
<dbReference type="SUPFAM" id="SSF90209">
    <property type="entry name" value="Ran binding protein zinc finger-like"/>
    <property type="match status" value="2"/>
</dbReference>
<keyword evidence="11" id="KW-0238">DNA-binding</keyword>
<evidence type="ECO:0000256" key="1">
    <source>
        <dbReference type="ARBA" id="ARBA00001947"/>
    </source>
</evidence>
<dbReference type="PANTHER" id="PTHR23193">
    <property type="entry name" value="NUCLEAR PORE COMPLEX PROTEIN NUP"/>
    <property type="match status" value="1"/>
</dbReference>
<proteinExistence type="inferred from homology"/>
<keyword evidence="6 19" id="KW-0863">Zinc-finger</keyword>
<evidence type="ECO:0000256" key="4">
    <source>
        <dbReference type="ARBA" id="ARBA00022448"/>
    </source>
</evidence>
<feature type="compositionally biased region" description="Polar residues" evidence="21">
    <location>
        <begin position="344"/>
        <end position="353"/>
    </location>
</feature>
<evidence type="ECO:0000256" key="16">
    <source>
        <dbReference type="ARBA" id="ARBA00068609"/>
    </source>
</evidence>
<feature type="compositionally biased region" description="Polar residues" evidence="21">
    <location>
        <begin position="604"/>
        <end position="633"/>
    </location>
</feature>
<keyword evidence="8" id="KW-0862">Zinc</keyword>
<keyword evidence="14" id="KW-0539">Nucleus</keyword>
<keyword evidence="13" id="KW-0472">Membrane</keyword>
<evidence type="ECO:0000256" key="21">
    <source>
        <dbReference type="SAM" id="MobiDB-lite"/>
    </source>
</evidence>
<dbReference type="InterPro" id="IPR026054">
    <property type="entry name" value="Nucleoporin"/>
</dbReference>
<dbReference type="GO" id="GO:0031965">
    <property type="term" value="C:nuclear membrane"/>
    <property type="evidence" value="ECO:0007669"/>
    <property type="project" value="UniProtKB-SubCell"/>
</dbReference>
<evidence type="ECO:0000256" key="19">
    <source>
        <dbReference type="PROSITE-ProRule" id="PRU00322"/>
    </source>
</evidence>
<feature type="compositionally biased region" description="Low complexity" evidence="21">
    <location>
        <begin position="770"/>
        <end position="792"/>
    </location>
</feature>
<dbReference type="GO" id="GO:0008270">
    <property type="term" value="F:zinc ion binding"/>
    <property type="evidence" value="ECO:0007669"/>
    <property type="project" value="UniProtKB-KW"/>
</dbReference>
<feature type="compositionally biased region" description="Low complexity" evidence="21">
    <location>
        <begin position="522"/>
        <end position="534"/>
    </location>
</feature>
<dbReference type="GO" id="GO:0008139">
    <property type="term" value="F:nuclear localization sequence binding"/>
    <property type="evidence" value="ECO:0007669"/>
    <property type="project" value="TreeGrafter"/>
</dbReference>
<evidence type="ECO:0000256" key="8">
    <source>
        <dbReference type="ARBA" id="ARBA00022833"/>
    </source>
</evidence>
<dbReference type="InterPro" id="IPR001876">
    <property type="entry name" value="Znf_RanBP2"/>
</dbReference>
<dbReference type="WBParaSite" id="SPAL_0000904900.1">
    <property type="protein sequence ID" value="SPAL_0000904900.1"/>
    <property type="gene ID" value="SPAL_0000904900"/>
</dbReference>
<dbReference type="InterPro" id="IPR025574">
    <property type="entry name" value="Nucleoporin_FG_rpt"/>
</dbReference>
<dbReference type="Proteomes" id="UP000046392">
    <property type="component" value="Unplaced"/>
</dbReference>